<evidence type="ECO:0000313" key="2">
    <source>
        <dbReference type="EMBL" id="CAA9365180.1"/>
    </source>
</evidence>
<dbReference type="AlphaFoldDB" id="A0A6J4MPC2"/>
<accession>A0A6J4MPC2</accession>
<protein>
    <submittedName>
        <fullName evidence="2">Transposase</fullName>
    </submittedName>
</protein>
<proteinExistence type="predicted"/>
<dbReference type="InterPro" id="IPR038717">
    <property type="entry name" value="Tc1-like_DDE_dom"/>
</dbReference>
<dbReference type="Pfam" id="PF13358">
    <property type="entry name" value="DDE_3"/>
    <property type="match status" value="1"/>
</dbReference>
<dbReference type="EMBL" id="CADCTY010001271">
    <property type="protein sequence ID" value="CAA9365180.1"/>
    <property type="molecule type" value="Genomic_DNA"/>
</dbReference>
<reference evidence="2" key="1">
    <citation type="submission" date="2020-02" db="EMBL/GenBank/DDBJ databases">
        <authorList>
            <person name="Meier V. D."/>
        </authorList>
    </citation>
    <scope>NUCLEOTIDE SEQUENCE</scope>
    <source>
        <strain evidence="2">AVDCRST_MAG94</strain>
    </source>
</reference>
<name>A0A6J4MPC2_9CYAN</name>
<evidence type="ECO:0000259" key="1">
    <source>
        <dbReference type="Pfam" id="PF13358"/>
    </source>
</evidence>
<feature type="domain" description="Tc1-like transposase DDE" evidence="1">
    <location>
        <begin position="2"/>
        <end position="39"/>
    </location>
</feature>
<sequence>MFHFTPKHCSWLNQIEIWFGMLVRKLLKRANFRSKAQLKTRILEFVDYFNRTMAKPFKWTYQGKALKQ</sequence>
<gene>
    <name evidence="2" type="ORF">AVDCRST_MAG94-3660</name>
</gene>
<organism evidence="2">
    <name type="scientific">uncultured Leptolyngbya sp</name>
    <dbReference type="NCBI Taxonomy" id="332963"/>
    <lineage>
        <taxon>Bacteria</taxon>
        <taxon>Bacillati</taxon>
        <taxon>Cyanobacteriota</taxon>
        <taxon>Cyanophyceae</taxon>
        <taxon>Leptolyngbyales</taxon>
        <taxon>Leptolyngbyaceae</taxon>
        <taxon>Leptolyngbya group</taxon>
        <taxon>Leptolyngbya</taxon>
        <taxon>environmental samples</taxon>
    </lineage>
</organism>